<proteinExistence type="inferred from homology"/>
<dbReference type="EMBL" id="MCFA01000418">
    <property type="protein sequence ID" value="ORX92059.1"/>
    <property type="molecule type" value="Genomic_DNA"/>
</dbReference>
<evidence type="ECO:0000256" key="2">
    <source>
        <dbReference type="ARBA" id="ARBA00023002"/>
    </source>
</evidence>
<dbReference type="SUPFAM" id="SSF51735">
    <property type="entry name" value="NAD(P)-binding Rossmann-fold domains"/>
    <property type="match status" value="1"/>
</dbReference>
<comment type="caution">
    <text evidence="3">The sequence shown here is derived from an EMBL/GenBank/DDBJ whole genome shotgun (WGS) entry which is preliminary data.</text>
</comment>
<dbReference type="InterPro" id="IPR002347">
    <property type="entry name" value="SDR_fam"/>
</dbReference>
<dbReference type="GO" id="GO:0016491">
    <property type="term" value="F:oxidoreductase activity"/>
    <property type="evidence" value="ECO:0007669"/>
    <property type="project" value="UniProtKB-KW"/>
</dbReference>
<dbReference type="PANTHER" id="PTHR24320">
    <property type="entry name" value="RETINOL DEHYDROGENASE"/>
    <property type="match status" value="1"/>
</dbReference>
<dbReference type="PRINTS" id="PR00081">
    <property type="entry name" value="GDHRDH"/>
</dbReference>
<evidence type="ECO:0000256" key="1">
    <source>
        <dbReference type="ARBA" id="ARBA00006484"/>
    </source>
</evidence>
<comment type="similarity">
    <text evidence="1">Belongs to the short-chain dehydrogenases/reductases (SDR) family.</text>
</comment>
<dbReference type="OrthoDB" id="191139at2759"/>
<organism evidence="3 4">
    <name type="scientific">Clohesyomyces aquaticus</name>
    <dbReference type="NCBI Taxonomy" id="1231657"/>
    <lineage>
        <taxon>Eukaryota</taxon>
        <taxon>Fungi</taxon>
        <taxon>Dikarya</taxon>
        <taxon>Ascomycota</taxon>
        <taxon>Pezizomycotina</taxon>
        <taxon>Dothideomycetes</taxon>
        <taxon>Pleosporomycetidae</taxon>
        <taxon>Pleosporales</taxon>
        <taxon>Lindgomycetaceae</taxon>
        <taxon>Clohesyomyces</taxon>
    </lineage>
</organism>
<sequence length="307" mass="33062">MPRPSTISFDPATDIPDLSNKVLLITGGTAGLGTETILQLSKHNPARILFTGRNTTAAENVIKSIRATNTKAELKFIQCDFSSLQSVYSAAKGILDGNTRLDILICNAGIMAMPKGLTADGYEIQFGVNHLAHALLIKTLLPLLLSTSTLADADVRIVSTTSLGAGFASTISFDKLRTEHDMSILGPWRRYGESKLANILYVQQLAKRYPVITSTAVHPGVIYTGLVDGLSTGNRWFVYATTVGSSVTLEEGAKNQVWAATGRKGDVVSGRFYEPVGKVGRVFKGVKVVGLAGRLWEWTEGELKGFE</sequence>
<keyword evidence="4" id="KW-1185">Reference proteome</keyword>
<reference evidence="3 4" key="1">
    <citation type="submission" date="2016-07" db="EMBL/GenBank/DDBJ databases">
        <title>Pervasive Adenine N6-methylation of Active Genes in Fungi.</title>
        <authorList>
            <consortium name="DOE Joint Genome Institute"/>
            <person name="Mondo S.J."/>
            <person name="Dannebaum R.O."/>
            <person name="Kuo R.C."/>
            <person name="Labutti K."/>
            <person name="Haridas S."/>
            <person name="Kuo A."/>
            <person name="Salamov A."/>
            <person name="Ahrendt S.R."/>
            <person name="Lipzen A."/>
            <person name="Sullivan W."/>
            <person name="Andreopoulos W.B."/>
            <person name="Clum A."/>
            <person name="Lindquist E."/>
            <person name="Daum C."/>
            <person name="Ramamoorthy G.K."/>
            <person name="Gryganskyi A."/>
            <person name="Culley D."/>
            <person name="Magnuson J.K."/>
            <person name="James T.Y."/>
            <person name="O'Malley M.A."/>
            <person name="Stajich J.E."/>
            <person name="Spatafora J.W."/>
            <person name="Visel A."/>
            <person name="Grigoriev I.V."/>
        </authorList>
    </citation>
    <scope>NUCLEOTIDE SEQUENCE [LARGE SCALE GENOMIC DNA]</scope>
    <source>
        <strain evidence="3 4">CBS 115471</strain>
    </source>
</reference>
<dbReference type="PANTHER" id="PTHR24320:SF154">
    <property type="entry name" value="OXIDOREDUCTASE, SHORT-CHAIN DEHYDROGENASE_REDUCTASE FAMILY (AFU_ORTHOLOGUE AFUA_2G04560)"/>
    <property type="match status" value="1"/>
</dbReference>
<gene>
    <name evidence="3" type="ORF">BCR34DRAFT_266002</name>
</gene>
<name>A0A1Y1Y265_9PLEO</name>
<dbReference type="Proteomes" id="UP000193144">
    <property type="component" value="Unassembled WGS sequence"/>
</dbReference>
<protein>
    <submittedName>
        <fullName evidence="3">Dehydrogenase with different specificitie</fullName>
    </submittedName>
</protein>
<evidence type="ECO:0000313" key="4">
    <source>
        <dbReference type="Proteomes" id="UP000193144"/>
    </source>
</evidence>
<dbReference type="Gene3D" id="3.40.50.720">
    <property type="entry name" value="NAD(P)-binding Rossmann-like Domain"/>
    <property type="match status" value="1"/>
</dbReference>
<dbReference type="InterPro" id="IPR036291">
    <property type="entry name" value="NAD(P)-bd_dom_sf"/>
</dbReference>
<evidence type="ECO:0000313" key="3">
    <source>
        <dbReference type="EMBL" id="ORX92059.1"/>
    </source>
</evidence>
<dbReference type="Pfam" id="PF00106">
    <property type="entry name" value="adh_short"/>
    <property type="match status" value="1"/>
</dbReference>
<keyword evidence="2" id="KW-0560">Oxidoreductase</keyword>
<dbReference type="STRING" id="1231657.A0A1Y1Y265"/>
<dbReference type="AlphaFoldDB" id="A0A1Y1Y265"/>
<accession>A0A1Y1Y265</accession>